<reference evidence="1 2" key="1">
    <citation type="submission" date="2020-10" db="EMBL/GenBank/DDBJ databases">
        <title>The Coptis chinensis genome and diversification of protoberbering-type alkaloids.</title>
        <authorList>
            <person name="Wang B."/>
            <person name="Shu S."/>
            <person name="Song C."/>
            <person name="Liu Y."/>
        </authorList>
    </citation>
    <scope>NUCLEOTIDE SEQUENCE [LARGE SCALE GENOMIC DNA]</scope>
    <source>
        <strain evidence="1">HL-2020</strain>
        <tissue evidence="1">Leaf</tissue>
    </source>
</reference>
<sequence length="162" mass="19180">MLRPVEKWSSQFATEVDIFATKFDTDLHIPHVERAITRFLGEQFREFHCRIHKYYKRAGSDRHRHEKPYDGVSQEDWEMIITWFETYRKIALHPIAIILHAHESKQRVEELTSRLVDTDLRVEELQSWKTSSEAKLEFLMQQFAGAHAAPSNGGHYFPEVKL</sequence>
<evidence type="ECO:0000313" key="1">
    <source>
        <dbReference type="EMBL" id="KAF9625202.1"/>
    </source>
</evidence>
<dbReference type="Proteomes" id="UP000631114">
    <property type="component" value="Unassembled WGS sequence"/>
</dbReference>
<organism evidence="1 2">
    <name type="scientific">Coptis chinensis</name>
    <dbReference type="NCBI Taxonomy" id="261450"/>
    <lineage>
        <taxon>Eukaryota</taxon>
        <taxon>Viridiplantae</taxon>
        <taxon>Streptophyta</taxon>
        <taxon>Embryophyta</taxon>
        <taxon>Tracheophyta</taxon>
        <taxon>Spermatophyta</taxon>
        <taxon>Magnoliopsida</taxon>
        <taxon>Ranunculales</taxon>
        <taxon>Ranunculaceae</taxon>
        <taxon>Coptidoideae</taxon>
        <taxon>Coptis</taxon>
    </lineage>
</organism>
<dbReference type="AlphaFoldDB" id="A0A835IZM9"/>
<keyword evidence="2" id="KW-1185">Reference proteome</keyword>
<gene>
    <name evidence="1" type="ORF">IFM89_020122</name>
</gene>
<dbReference type="EMBL" id="JADFTS010000001">
    <property type="protein sequence ID" value="KAF9625202.1"/>
    <property type="molecule type" value="Genomic_DNA"/>
</dbReference>
<proteinExistence type="predicted"/>
<protein>
    <submittedName>
        <fullName evidence="1">Uncharacterized protein</fullName>
    </submittedName>
</protein>
<evidence type="ECO:0000313" key="2">
    <source>
        <dbReference type="Proteomes" id="UP000631114"/>
    </source>
</evidence>
<comment type="caution">
    <text evidence="1">The sequence shown here is derived from an EMBL/GenBank/DDBJ whole genome shotgun (WGS) entry which is preliminary data.</text>
</comment>
<name>A0A835IZM9_9MAGN</name>
<accession>A0A835IZM9</accession>